<reference evidence="1 2" key="1">
    <citation type="journal article" date="2022" name="DNA Res.">
        <title>Chromosomal-level genome assembly of the orchid tree Bauhinia variegata (Leguminosae; Cercidoideae) supports the allotetraploid origin hypothesis of Bauhinia.</title>
        <authorList>
            <person name="Zhong Y."/>
            <person name="Chen Y."/>
            <person name="Zheng D."/>
            <person name="Pang J."/>
            <person name="Liu Y."/>
            <person name="Luo S."/>
            <person name="Meng S."/>
            <person name="Qian L."/>
            <person name="Wei D."/>
            <person name="Dai S."/>
            <person name="Zhou R."/>
        </authorList>
    </citation>
    <scope>NUCLEOTIDE SEQUENCE [LARGE SCALE GENOMIC DNA]</scope>
    <source>
        <strain evidence="1">BV-YZ2020</strain>
    </source>
</reference>
<protein>
    <submittedName>
        <fullName evidence="1">Uncharacterized protein</fullName>
    </submittedName>
</protein>
<evidence type="ECO:0000313" key="1">
    <source>
        <dbReference type="EMBL" id="KAI4347712.1"/>
    </source>
</evidence>
<sequence>MARQTHVGTPNQIRNPTGQIHKHPKFSQKHSPSLHTPSFPVTIFPDNHLYGPPIAHPGRIQGGTPIKQPSEINRINIKSPLTSNGLKCNSSWNSVQTKLF</sequence>
<evidence type="ECO:0000313" key="2">
    <source>
        <dbReference type="Proteomes" id="UP000828941"/>
    </source>
</evidence>
<dbReference type="Proteomes" id="UP000828941">
    <property type="component" value="Chromosome 4"/>
</dbReference>
<comment type="caution">
    <text evidence="1">The sequence shown here is derived from an EMBL/GenBank/DDBJ whole genome shotgun (WGS) entry which is preliminary data.</text>
</comment>
<gene>
    <name evidence="1" type="ORF">L6164_008496</name>
</gene>
<name>A0ACB9PFX5_BAUVA</name>
<organism evidence="1 2">
    <name type="scientific">Bauhinia variegata</name>
    <name type="common">Purple orchid tree</name>
    <name type="synonym">Phanera variegata</name>
    <dbReference type="NCBI Taxonomy" id="167791"/>
    <lineage>
        <taxon>Eukaryota</taxon>
        <taxon>Viridiplantae</taxon>
        <taxon>Streptophyta</taxon>
        <taxon>Embryophyta</taxon>
        <taxon>Tracheophyta</taxon>
        <taxon>Spermatophyta</taxon>
        <taxon>Magnoliopsida</taxon>
        <taxon>eudicotyledons</taxon>
        <taxon>Gunneridae</taxon>
        <taxon>Pentapetalae</taxon>
        <taxon>rosids</taxon>
        <taxon>fabids</taxon>
        <taxon>Fabales</taxon>
        <taxon>Fabaceae</taxon>
        <taxon>Cercidoideae</taxon>
        <taxon>Cercideae</taxon>
        <taxon>Bauhiniinae</taxon>
        <taxon>Bauhinia</taxon>
    </lineage>
</organism>
<proteinExistence type="predicted"/>
<keyword evidence="2" id="KW-1185">Reference proteome</keyword>
<accession>A0ACB9PFX5</accession>
<dbReference type="EMBL" id="CM039429">
    <property type="protein sequence ID" value="KAI4347712.1"/>
    <property type="molecule type" value="Genomic_DNA"/>
</dbReference>